<dbReference type="InterPro" id="IPR015919">
    <property type="entry name" value="Cadherin-like_sf"/>
</dbReference>
<keyword evidence="4" id="KW-1185">Reference proteome</keyword>
<name>A0A3P6R211_DIBLA</name>
<organism evidence="3 4">
    <name type="scientific">Dibothriocephalus latus</name>
    <name type="common">Fish tapeworm</name>
    <name type="synonym">Diphyllobothrium latum</name>
    <dbReference type="NCBI Taxonomy" id="60516"/>
    <lineage>
        <taxon>Eukaryota</taxon>
        <taxon>Metazoa</taxon>
        <taxon>Spiralia</taxon>
        <taxon>Lophotrochozoa</taxon>
        <taxon>Platyhelminthes</taxon>
        <taxon>Cestoda</taxon>
        <taxon>Eucestoda</taxon>
        <taxon>Diphyllobothriidea</taxon>
        <taxon>Diphyllobothriidae</taxon>
        <taxon>Dibothriocephalus</taxon>
    </lineage>
</organism>
<reference evidence="3 4" key="1">
    <citation type="submission" date="2018-11" db="EMBL/GenBank/DDBJ databases">
        <authorList>
            <consortium name="Pathogen Informatics"/>
        </authorList>
    </citation>
    <scope>NUCLEOTIDE SEQUENCE [LARGE SCALE GENOMIC DNA]</scope>
</reference>
<dbReference type="GO" id="GO:0016020">
    <property type="term" value="C:membrane"/>
    <property type="evidence" value="ECO:0007669"/>
    <property type="project" value="InterPro"/>
</dbReference>
<sequence>MAMTEEENMVKQFFEVRTVAPGYAKLYLRQPLDLDQDVSEVRSLGKLTSGLGALDGEDLSVRRSRDYHIRIQATDNGSPRRQSADAYVTVRVLDVNDMVPRISISYINTATLTNPQQAGGLSALPP</sequence>
<dbReference type="GO" id="GO:0005509">
    <property type="term" value="F:calcium ion binding"/>
    <property type="evidence" value="ECO:0007669"/>
    <property type="project" value="UniProtKB-UniRule"/>
</dbReference>
<dbReference type="CDD" id="cd11304">
    <property type="entry name" value="Cadherin_repeat"/>
    <property type="match status" value="1"/>
</dbReference>
<proteinExistence type="predicted"/>
<gene>
    <name evidence="3" type="ORF">DILT_LOCUS1912</name>
</gene>
<dbReference type="InterPro" id="IPR002126">
    <property type="entry name" value="Cadherin-like_dom"/>
</dbReference>
<evidence type="ECO:0000259" key="2">
    <source>
        <dbReference type="PROSITE" id="PS50268"/>
    </source>
</evidence>
<dbReference type="PROSITE" id="PS50268">
    <property type="entry name" value="CADHERIN_2"/>
    <property type="match status" value="1"/>
</dbReference>
<feature type="non-terminal residue" evidence="3">
    <location>
        <position position="126"/>
    </location>
</feature>
<keyword evidence="1" id="KW-0106">Calcium</keyword>
<evidence type="ECO:0000313" key="4">
    <source>
        <dbReference type="Proteomes" id="UP000281553"/>
    </source>
</evidence>
<dbReference type="AlphaFoldDB" id="A0A3P6R211"/>
<dbReference type="OrthoDB" id="6252479at2759"/>
<dbReference type="SUPFAM" id="SSF49313">
    <property type="entry name" value="Cadherin-like"/>
    <property type="match status" value="1"/>
</dbReference>
<dbReference type="EMBL" id="UYRU01017074">
    <property type="protein sequence ID" value="VDK52537.1"/>
    <property type="molecule type" value="Genomic_DNA"/>
</dbReference>
<dbReference type="Proteomes" id="UP000281553">
    <property type="component" value="Unassembled WGS sequence"/>
</dbReference>
<accession>A0A3P6R211</accession>
<dbReference type="GO" id="GO:0007156">
    <property type="term" value="P:homophilic cell adhesion via plasma membrane adhesion molecules"/>
    <property type="evidence" value="ECO:0007669"/>
    <property type="project" value="InterPro"/>
</dbReference>
<evidence type="ECO:0000313" key="3">
    <source>
        <dbReference type="EMBL" id="VDK52537.1"/>
    </source>
</evidence>
<dbReference type="Gene3D" id="2.60.40.60">
    <property type="entry name" value="Cadherins"/>
    <property type="match status" value="1"/>
</dbReference>
<protein>
    <recommendedName>
        <fullName evidence="2">Cadherin domain-containing protein</fullName>
    </recommendedName>
</protein>
<evidence type="ECO:0000256" key="1">
    <source>
        <dbReference type="PROSITE-ProRule" id="PRU00043"/>
    </source>
</evidence>
<feature type="domain" description="Cadherin" evidence="2">
    <location>
        <begin position="54"/>
        <end position="102"/>
    </location>
</feature>